<evidence type="ECO:0008006" key="3">
    <source>
        <dbReference type="Google" id="ProtNLM"/>
    </source>
</evidence>
<protein>
    <recommendedName>
        <fullName evidence="3">Peptidase S1 domain-containing protein</fullName>
    </recommendedName>
</protein>
<gene>
    <name evidence="1" type="ORF">EW146_g9992</name>
</gene>
<evidence type="ECO:0000313" key="1">
    <source>
        <dbReference type="EMBL" id="THH05112.1"/>
    </source>
</evidence>
<dbReference type="Proteomes" id="UP000310158">
    <property type="component" value="Unassembled WGS sequence"/>
</dbReference>
<sequence>MRERRKQLCISYLSTSQSVPHEGEKEMTAVMRRDDEHIVSLYFYPNLDLCPSAFLYAIISNSDASDLTIGHLNTIHSITRVYLKGQPGQMSKKVIVLPRNSKSGAFSRPGDSGSAVIDGKGKLAGLLTGGTGDTKVSDYTYLTSINFLLKCMLEYGLKANIYPSL</sequence>
<dbReference type="InterPro" id="IPR043504">
    <property type="entry name" value="Peptidase_S1_PA_chymotrypsin"/>
</dbReference>
<proteinExistence type="predicted"/>
<name>A0A4S4L1H2_9AGAM</name>
<accession>A0A4S4L1H2</accession>
<comment type="caution">
    <text evidence="1">The sequence shown here is derived from an EMBL/GenBank/DDBJ whole genome shotgun (WGS) entry which is preliminary data.</text>
</comment>
<evidence type="ECO:0000313" key="2">
    <source>
        <dbReference type="Proteomes" id="UP000310158"/>
    </source>
</evidence>
<dbReference type="Gene3D" id="2.40.10.10">
    <property type="entry name" value="Trypsin-like serine proteases"/>
    <property type="match status" value="1"/>
</dbReference>
<dbReference type="InterPro" id="IPR009003">
    <property type="entry name" value="Peptidase_S1_PA"/>
</dbReference>
<dbReference type="OrthoDB" id="5424209at2759"/>
<dbReference type="AlphaFoldDB" id="A0A4S4L1H2"/>
<dbReference type="SUPFAM" id="SSF50494">
    <property type="entry name" value="Trypsin-like serine proteases"/>
    <property type="match status" value="1"/>
</dbReference>
<keyword evidence="2" id="KW-1185">Reference proteome</keyword>
<reference evidence="1 2" key="1">
    <citation type="submission" date="2019-02" db="EMBL/GenBank/DDBJ databases">
        <title>Genome sequencing of the rare red list fungi Bondarzewia mesenterica.</title>
        <authorList>
            <person name="Buettner E."/>
            <person name="Kellner H."/>
        </authorList>
    </citation>
    <scope>NUCLEOTIDE SEQUENCE [LARGE SCALE GENOMIC DNA]</scope>
    <source>
        <strain evidence="1 2">DSM 108281</strain>
    </source>
</reference>
<organism evidence="1 2">
    <name type="scientific">Bondarzewia mesenterica</name>
    <dbReference type="NCBI Taxonomy" id="1095465"/>
    <lineage>
        <taxon>Eukaryota</taxon>
        <taxon>Fungi</taxon>
        <taxon>Dikarya</taxon>
        <taxon>Basidiomycota</taxon>
        <taxon>Agaricomycotina</taxon>
        <taxon>Agaricomycetes</taxon>
        <taxon>Russulales</taxon>
        <taxon>Bondarzewiaceae</taxon>
        <taxon>Bondarzewia</taxon>
    </lineage>
</organism>
<dbReference type="EMBL" id="SGPL01001052">
    <property type="protein sequence ID" value="THH05112.1"/>
    <property type="molecule type" value="Genomic_DNA"/>
</dbReference>